<feature type="domain" description="Radical SAM core" evidence="9">
    <location>
        <begin position="133"/>
        <end position="362"/>
    </location>
</feature>
<dbReference type="InterPro" id="IPR007197">
    <property type="entry name" value="rSAM"/>
</dbReference>
<dbReference type="PROSITE" id="PS51449">
    <property type="entry name" value="MTTASE_N"/>
    <property type="match status" value="1"/>
</dbReference>
<dbReference type="SMART" id="SM00729">
    <property type="entry name" value="Elp3"/>
    <property type="match status" value="1"/>
</dbReference>
<dbReference type="FunFam" id="3.80.30.20:FF:000001">
    <property type="entry name" value="tRNA-2-methylthio-N(6)-dimethylallyladenosine synthase 2"/>
    <property type="match status" value="1"/>
</dbReference>
<dbReference type="SUPFAM" id="SSF102114">
    <property type="entry name" value="Radical SAM enzymes"/>
    <property type="match status" value="1"/>
</dbReference>
<comment type="caution">
    <text evidence="10">The sequence shown here is derived from an EMBL/GenBank/DDBJ whole genome shotgun (WGS) entry which is preliminary data.</text>
</comment>
<dbReference type="SFLD" id="SFLDG01082">
    <property type="entry name" value="B12-binding_domain_containing"/>
    <property type="match status" value="1"/>
</dbReference>
<dbReference type="PROSITE" id="PS01278">
    <property type="entry name" value="MTTASE_RADICAL"/>
    <property type="match status" value="1"/>
</dbReference>
<dbReference type="Pfam" id="PF04055">
    <property type="entry name" value="Radical_SAM"/>
    <property type="match status" value="1"/>
</dbReference>
<dbReference type="RefSeq" id="WP_184619479.1">
    <property type="nucleotide sequence ID" value="NZ_JACHEX010000003.1"/>
</dbReference>
<keyword evidence="11" id="KW-1185">Reference proteome</keyword>
<keyword evidence="5" id="KW-0479">Metal-binding</keyword>
<evidence type="ECO:0000313" key="10">
    <source>
        <dbReference type="EMBL" id="MBB6062845.1"/>
    </source>
</evidence>
<dbReference type="CDD" id="cd01335">
    <property type="entry name" value="Radical_SAM"/>
    <property type="match status" value="1"/>
</dbReference>
<evidence type="ECO:0000259" key="8">
    <source>
        <dbReference type="PROSITE" id="PS51449"/>
    </source>
</evidence>
<gene>
    <name evidence="10" type="ORF">HNP65_001297</name>
</gene>
<accession>A0A841GLH4</accession>
<name>A0A841GLH4_9BACT</name>
<keyword evidence="3 10" id="KW-0808">Transferase</keyword>
<evidence type="ECO:0000313" key="11">
    <source>
        <dbReference type="Proteomes" id="UP000555828"/>
    </source>
</evidence>
<dbReference type="AlphaFoldDB" id="A0A841GLH4"/>
<dbReference type="SFLD" id="SFLDG01061">
    <property type="entry name" value="methylthiotransferase"/>
    <property type="match status" value="1"/>
</dbReference>
<dbReference type="PROSITE" id="PS51918">
    <property type="entry name" value="RADICAL_SAM"/>
    <property type="match status" value="1"/>
</dbReference>
<dbReference type="InterPro" id="IPR058240">
    <property type="entry name" value="rSAM_sf"/>
</dbReference>
<keyword evidence="6" id="KW-0408">Iron</keyword>
<dbReference type="InterPro" id="IPR023404">
    <property type="entry name" value="rSAM_horseshoe"/>
</dbReference>
<dbReference type="Gene3D" id="3.40.50.12160">
    <property type="entry name" value="Methylthiotransferase, N-terminal domain"/>
    <property type="match status" value="1"/>
</dbReference>
<dbReference type="InterPro" id="IPR020612">
    <property type="entry name" value="Methylthiotransferase_CS"/>
</dbReference>
<evidence type="ECO:0000256" key="7">
    <source>
        <dbReference type="ARBA" id="ARBA00023014"/>
    </source>
</evidence>
<dbReference type="InterPro" id="IPR006467">
    <property type="entry name" value="MiaB-like_bact"/>
</dbReference>
<evidence type="ECO:0000256" key="6">
    <source>
        <dbReference type="ARBA" id="ARBA00023004"/>
    </source>
</evidence>
<dbReference type="EMBL" id="JACHEX010000003">
    <property type="protein sequence ID" value="MBB6062845.1"/>
    <property type="molecule type" value="Genomic_DNA"/>
</dbReference>
<dbReference type="InterPro" id="IPR038135">
    <property type="entry name" value="Methylthiotransferase_N_sf"/>
</dbReference>
<evidence type="ECO:0000256" key="5">
    <source>
        <dbReference type="ARBA" id="ARBA00022723"/>
    </source>
</evidence>
<reference evidence="10 11" key="1">
    <citation type="submission" date="2020-08" db="EMBL/GenBank/DDBJ databases">
        <title>Genomic Encyclopedia of Type Strains, Phase IV (KMG-IV): sequencing the most valuable type-strain genomes for metagenomic binning, comparative biology and taxonomic classification.</title>
        <authorList>
            <person name="Goeker M."/>
        </authorList>
    </citation>
    <scope>NUCLEOTIDE SEQUENCE [LARGE SCALE GENOMIC DNA]</scope>
    <source>
        <strain evidence="10 11">DSM 13481</strain>
    </source>
</reference>
<dbReference type="GO" id="GO:0046872">
    <property type="term" value="F:metal ion binding"/>
    <property type="evidence" value="ECO:0007669"/>
    <property type="project" value="UniProtKB-KW"/>
</dbReference>
<dbReference type="NCBIfam" id="TIGR01579">
    <property type="entry name" value="MiaB-like-C"/>
    <property type="match status" value="1"/>
</dbReference>
<dbReference type="InterPro" id="IPR013848">
    <property type="entry name" value="Methylthiotransferase_N"/>
</dbReference>
<dbReference type="EC" id="2.8.4.5" evidence="10"/>
<dbReference type="InterPro" id="IPR005839">
    <property type="entry name" value="Methylthiotransferase"/>
</dbReference>
<dbReference type="NCBIfam" id="TIGR00089">
    <property type="entry name" value="MiaB/RimO family radical SAM methylthiotransferase"/>
    <property type="match status" value="1"/>
</dbReference>
<dbReference type="Pfam" id="PF00919">
    <property type="entry name" value="UPF0004"/>
    <property type="match status" value="1"/>
</dbReference>
<dbReference type="GO" id="GO:0035598">
    <property type="term" value="F:tRNA (N(6)-L-threonylcarbamoyladenosine(37)-C(2))-methylthiotransferase activity"/>
    <property type="evidence" value="ECO:0007669"/>
    <property type="project" value="UniProtKB-EC"/>
</dbReference>
<protein>
    <submittedName>
        <fullName evidence="10">Threonylcarbamoyladenosine tRNA methylthiotransferase MtaB</fullName>
        <ecNumber evidence="10">2.8.4.5</ecNumber>
    </submittedName>
</protein>
<dbReference type="SFLD" id="SFLDS00029">
    <property type="entry name" value="Radical_SAM"/>
    <property type="match status" value="1"/>
</dbReference>
<sequence length="429" mass="49286">MRVSVLTYGCKLNQYESELMAEKLENEGYIVVNEEVESDIFVINSCVVTNEATRKIKQQIRRLKRKFPGAKVVVTGCYSQLGFEELEKEGVDLVLGNNEKKYIDKYLRESGVFVDKAYWNRNTLEDEFVFSSLAERTRAFIKVQDGCTNTCSYCAIRFARGNRIRSKPVELVVSEVLRLVNKDYKEIVITGLNLGKFGKDIDSSLHELLRSLVKIKGDFRIRLSSINPEDLDEELINLIGTEEKICNHLHIPLQSGSTDVLKNMRRNYTQDDYLRVVGSIRKIDPNFSITTDIMVGFPGESEKDFEETLKVVREVLFSKVHAFRYSDRPNTLASKMSKKVPGNVKKERVEVLEKVSTSVAKDYRKRLVGRKAKVLIESYKNKIYSGYDEYYVLHETSHGEFGKIENVTIQAVTDEGVISKKYERKVSNR</sequence>
<keyword evidence="7" id="KW-0411">Iron-sulfur</keyword>
<evidence type="ECO:0000256" key="3">
    <source>
        <dbReference type="ARBA" id="ARBA00022679"/>
    </source>
</evidence>
<evidence type="ECO:0000259" key="9">
    <source>
        <dbReference type="PROSITE" id="PS51918"/>
    </source>
</evidence>
<comment type="cofactor">
    <cofactor evidence="1">
        <name>[4Fe-4S] cluster</name>
        <dbReference type="ChEBI" id="CHEBI:49883"/>
    </cofactor>
</comment>
<evidence type="ECO:0000256" key="1">
    <source>
        <dbReference type="ARBA" id="ARBA00001966"/>
    </source>
</evidence>
<proteinExistence type="predicted"/>
<dbReference type="Gene3D" id="3.80.30.20">
    <property type="entry name" value="tm_1862 like domain"/>
    <property type="match status" value="1"/>
</dbReference>
<evidence type="ECO:0000256" key="4">
    <source>
        <dbReference type="ARBA" id="ARBA00022691"/>
    </source>
</evidence>
<dbReference type="Proteomes" id="UP000555828">
    <property type="component" value="Unassembled WGS sequence"/>
</dbReference>
<feature type="domain" description="MTTase N-terminal" evidence="8">
    <location>
        <begin position="1"/>
        <end position="112"/>
    </location>
</feature>
<keyword evidence="4" id="KW-0949">S-adenosyl-L-methionine</keyword>
<dbReference type="PANTHER" id="PTHR11918:SF45">
    <property type="entry name" value="THREONYLCARBAMOYLADENOSINE TRNA METHYLTHIOTRANSFERASE"/>
    <property type="match status" value="1"/>
</dbReference>
<keyword evidence="2" id="KW-0004">4Fe-4S</keyword>
<evidence type="ECO:0000256" key="2">
    <source>
        <dbReference type="ARBA" id="ARBA00022485"/>
    </source>
</evidence>
<dbReference type="GO" id="GO:0051539">
    <property type="term" value="F:4 iron, 4 sulfur cluster binding"/>
    <property type="evidence" value="ECO:0007669"/>
    <property type="project" value="UniProtKB-KW"/>
</dbReference>
<organism evidence="10 11">
    <name type="scientific">Thermosipho japonicus</name>
    <dbReference type="NCBI Taxonomy" id="90323"/>
    <lineage>
        <taxon>Bacteria</taxon>
        <taxon>Thermotogati</taxon>
        <taxon>Thermotogota</taxon>
        <taxon>Thermotogae</taxon>
        <taxon>Thermotogales</taxon>
        <taxon>Fervidobacteriaceae</taxon>
        <taxon>Thermosipho</taxon>
    </lineage>
</organism>
<dbReference type="PANTHER" id="PTHR11918">
    <property type="entry name" value="RADICAL SAM PROTEINS"/>
    <property type="match status" value="1"/>
</dbReference>
<dbReference type="InterPro" id="IPR006638">
    <property type="entry name" value="Elp3/MiaA/NifB-like_rSAM"/>
</dbReference>